<dbReference type="PANTHER" id="PTHR23308">
    <property type="entry name" value="NUCLEAR INHIBITOR OF PROTEIN PHOSPHATASE-1"/>
    <property type="match status" value="1"/>
</dbReference>
<evidence type="ECO:0000313" key="2">
    <source>
        <dbReference type="EMBL" id="TDY01662.1"/>
    </source>
</evidence>
<dbReference type="SUPFAM" id="SSF49879">
    <property type="entry name" value="SMAD/FHA domain"/>
    <property type="match status" value="2"/>
</dbReference>
<keyword evidence="3" id="KW-1185">Reference proteome</keyword>
<dbReference type="PROSITE" id="PS50006">
    <property type="entry name" value="FHA_DOMAIN"/>
    <property type="match status" value="1"/>
</dbReference>
<evidence type="ECO:0000313" key="3">
    <source>
        <dbReference type="Proteomes" id="UP000294914"/>
    </source>
</evidence>
<dbReference type="InterPro" id="IPR050923">
    <property type="entry name" value="Cell_Proc_Reg/RNA_Proc"/>
</dbReference>
<dbReference type="CDD" id="cd00060">
    <property type="entry name" value="FHA"/>
    <property type="match status" value="1"/>
</dbReference>
<dbReference type="Proteomes" id="UP000294914">
    <property type="component" value="Unassembled WGS sequence"/>
</dbReference>
<evidence type="ECO:0000259" key="1">
    <source>
        <dbReference type="PROSITE" id="PS50006"/>
    </source>
</evidence>
<protein>
    <submittedName>
        <fullName evidence="2">FHA domain-containing protein</fullName>
    </submittedName>
</protein>
<comment type="caution">
    <text evidence="2">The sequence shown here is derived from an EMBL/GenBank/DDBJ whole genome shotgun (WGS) entry which is preliminary data.</text>
</comment>
<dbReference type="RefSeq" id="WP_166668805.1">
    <property type="nucleotide sequence ID" value="NZ_SOQX01000003.1"/>
</dbReference>
<organism evidence="2 3">
    <name type="scientific">Thiohalophilus thiocyanatoxydans</name>
    <dbReference type="NCBI Taxonomy" id="381308"/>
    <lineage>
        <taxon>Bacteria</taxon>
        <taxon>Pseudomonadati</taxon>
        <taxon>Pseudomonadota</taxon>
        <taxon>Gammaproteobacteria</taxon>
        <taxon>Thiohalomonadales</taxon>
        <taxon>Thiohalophilaceae</taxon>
        <taxon>Thiohalophilus</taxon>
    </lineage>
</organism>
<dbReference type="SMART" id="SM00240">
    <property type="entry name" value="FHA"/>
    <property type="match status" value="1"/>
</dbReference>
<name>A0A4R8ILI7_9GAMM</name>
<accession>A0A4R8ILI7</accession>
<dbReference type="AlphaFoldDB" id="A0A4R8ILI7"/>
<dbReference type="InterPro" id="IPR000253">
    <property type="entry name" value="FHA_dom"/>
</dbReference>
<gene>
    <name evidence="2" type="ORF">EDC23_1551</name>
</gene>
<sequence length="214" mass="23441">MARIILTHNGAIVKEYPLTKEKLTVGRKPSNDVQLDDPTVSGTHAAFLMLQHVYIEDLDSTNGVLLNGKKVSKRQLNHGDVVRIGRHEFKYIDDNAEDFESTVIISADTPTASRPTAAQSAESHKNYVVKILSGSKAGEVLTLTKPYTTLGTPGSQMAVIARRGQNYFLMRMSGSGVASQPPRINGQPLQTESQQLNSGDTIEVSDTRMRFEEA</sequence>
<reference evidence="2 3" key="1">
    <citation type="submission" date="2019-03" db="EMBL/GenBank/DDBJ databases">
        <title>Genomic Encyclopedia of Type Strains, Phase IV (KMG-IV): sequencing the most valuable type-strain genomes for metagenomic binning, comparative biology and taxonomic classification.</title>
        <authorList>
            <person name="Goeker M."/>
        </authorList>
    </citation>
    <scope>NUCLEOTIDE SEQUENCE [LARGE SCALE GENOMIC DNA]</scope>
    <source>
        <strain evidence="2 3">DSM 16326</strain>
    </source>
</reference>
<dbReference type="InterPro" id="IPR008984">
    <property type="entry name" value="SMAD_FHA_dom_sf"/>
</dbReference>
<dbReference type="EMBL" id="SOQX01000003">
    <property type="protein sequence ID" value="TDY01662.1"/>
    <property type="molecule type" value="Genomic_DNA"/>
</dbReference>
<dbReference type="Gene3D" id="2.60.200.20">
    <property type="match status" value="2"/>
</dbReference>
<dbReference type="Pfam" id="PF00498">
    <property type="entry name" value="FHA"/>
    <property type="match status" value="1"/>
</dbReference>
<feature type="domain" description="FHA" evidence="1">
    <location>
        <begin position="23"/>
        <end position="71"/>
    </location>
</feature>
<proteinExistence type="predicted"/>